<dbReference type="InterPro" id="IPR013246">
    <property type="entry name" value="SAGA_su_Sgf11"/>
</dbReference>
<dbReference type="PANTHER" id="PTHR46367:SF1">
    <property type="entry name" value="ATAXIN-7-LIKE PROTEIN 3"/>
    <property type="match status" value="1"/>
</dbReference>
<protein>
    <recommendedName>
        <fullName evidence="10">SAGA-associated factor 11</fullName>
    </recommendedName>
</protein>
<dbReference type="Gene3D" id="3.30.160.60">
    <property type="entry name" value="Classic Zinc Finger"/>
    <property type="match status" value="1"/>
</dbReference>
<feature type="compositionally biased region" description="Low complexity" evidence="11">
    <location>
        <begin position="60"/>
        <end position="87"/>
    </location>
</feature>
<comment type="subcellular location">
    <subcellularLocation>
        <location evidence="1 10">Nucleus</location>
    </subcellularLocation>
</comment>
<evidence type="ECO:0000313" key="12">
    <source>
        <dbReference type="EMBL" id="KAF9535545.1"/>
    </source>
</evidence>
<evidence type="ECO:0000256" key="7">
    <source>
        <dbReference type="ARBA" id="ARBA00023159"/>
    </source>
</evidence>
<comment type="similarity">
    <text evidence="10">Belongs to the SGF11 family.</text>
</comment>
<dbReference type="EMBL" id="MU157824">
    <property type="protein sequence ID" value="KAF9535545.1"/>
    <property type="molecule type" value="Genomic_DNA"/>
</dbReference>
<keyword evidence="7 10" id="KW-0010">Activator</keyword>
<evidence type="ECO:0000256" key="2">
    <source>
        <dbReference type="ARBA" id="ARBA00022723"/>
    </source>
</evidence>
<feature type="compositionally biased region" description="Basic and acidic residues" evidence="11">
    <location>
        <begin position="171"/>
        <end position="187"/>
    </location>
</feature>
<dbReference type="Pfam" id="PF08209">
    <property type="entry name" value="Sgf11"/>
    <property type="match status" value="1"/>
</dbReference>
<reference evidence="12" key="1">
    <citation type="submission" date="2020-11" db="EMBL/GenBank/DDBJ databases">
        <authorList>
            <consortium name="DOE Joint Genome Institute"/>
            <person name="Ahrendt S."/>
            <person name="Riley R."/>
            <person name="Andreopoulos W."/>
            <person name="Labutti K."/>
            <person name="Pangilinan J."/>
            <person name="Ruiz-Duenas F.J."/>
            <person name="Barrasa J.M."/>
            <person name="Sanchez-Garcia M."/>
            <person name="Camarero S."/>
            <person name="Miyauchi S."/>
            <person name="Serrano A."/>
            <person name="Linde D."/>
            <person name="Babiker R."/>
            <person name="Drula E."/>
            <person name="Ayuso-Fernandez I."/>
            <person name="Pacheco R."/>
            <person name="Padilla G."/>
            <person name="Ferreira P."/>
            <person name="Barriuso J."/>
            <person name="Kellner H."/>
            <person name="Castanera R."/>
            <person name="Alfaro M."/>
            <person name="Ramirez L."/>
            <person name="Pisabarro A.G."/>
            <person name="Kuo A."/>
            <person name="Tritt A."/>
            <person name="Lipzen A."/>
            <person name="He G."/>
            <person name="Yan M."/>
            <person name="Ng V."/>
            <person name="Cullen D."/>
            <person name="Martin F."/>
            <person name="Rosso M.-N."/>
            <person name="Henrissat B."/>
            <person name="Hibbett D."/>
            <person name="Martinez A.T."/>
            <person name="Grigoriev I.V."/>
        </authorList>
    </citation>
    <scope>NUCLEOTIDE SEQUENCE</scope>
    <source>
        <strain evidence="12">CBS 506.95</strain>
    </source>
</reference>
<evidence type="ECO:0000256" key="10">
    <source>
        <dbReference type="RuleBase" id="RU261113"/>
    </source>
</evidence>
<feature type="compositionally biased region" description="Low complexity" evidence="11">
    <location>
        <begin position="235"/>
        <end position="250"/>
    </location>
</feature>
<keyword evidence="5" id="KW-0156">Chromatin regulator</keyword>
<organism evidence="12 13">
    <name type="scientific">Crepidotus variabilis</name>
    <dbReference type="NCBI Taxonomy" id="179855"/>
    <lineage>
        <taxon>Eukaryota</taxon>
        <taxon>Fungi</taxon>
        <taxon>Dikarya</taxon>
        <taxon>Basidiomycota</taxon>
        <taxon>Agaricomycotina</taxon>
        <taxon>Agaricomycetes</taxon>
        <taxon>Agaricomycetidae</taxon>
        <taxon>Agaricales</taxon>
        <taxon>Agaricineae</taxon>
        <taxon>Crepidotaceae</taxon>
        <taxon>Crepidotus</taxon>
    </lineage>
</organism>
<comment type="caution">
    <text evidence="12">The sequence shown here is derived from an EMBL/GenBank/DDBJ whole genome shotgun (WGS) entry which is preliminary data.</text>
</comment>
<accession>A0A9P6EU66</accession>
<feature type="compositionally biased region" description="Basic and acidic residues" evidence="11">
    <location>
        <begin position="264"/>
        <end position="273"/>
    </location>
</feature>
<evidence type="ECO:0000256" key="6">
    <source>
        <dbReference type="ARBA" id="ARBA00023015"/>
    </source>
</evidence>
<sequence length="344" mass="35847">MPPKSEKDDAISQLANRILSAMLDELILDTTLKSHHEVARSKTVCPVCNTRCGAIHTPGSSSSAANESSQFSAKAPSRAATPSSAASNEFTLAKQNANGISTPTGGKDGNLYLECVVCSRQISSNRYAPHLASCMGLGSARRNGARGTAKPKLPSDAGRSASPVSEGGDGSEERPNGKGKSKVKDDGEFAVSGNGKRKRVGSPHISPNKKSKQGKAAASPVSRVKAEPDLAGLPSNSHFSPSASSQSKVPSKLRDSSTASFLEHSSDGSRDSSPETMRTPGSSFSAQSPARSRTNGKALRGRLPVKGTGPPKRPTPPRPQPIHVYHDEIDHANETGSSTDTDSD</sequence>
<dbReference type="GO" id="GO:0071819">
    <property type="term" value="C:DUBm complex"/>
    <property type="evidence" value="ECO:0007669"/>
    <property type="project" value="TreeGrafter"/>
</dbReference>
<name>A0A9P6EU66_9AGAR</name>
<dbReference type="GO" id="GO:0008270">
    <property type="term" value="F:zinc ion binding"/>
    <property type="evidence" value="ECO:0007669"/>
    <property type="project" value="UniProtKB-KW"/>
</dbReference>
<evidence type="ECO:0000256" key="4">
    <source>
        <dbReference type="ARBA" id="ARBA00022833"/>
    </source>
</evidence>
<feature type="compositionally biased region" description="Basic and acidic residues" evidence="11">
    <location>
        <begin position="324"/>
        <end position="333"/>
    </location>
</feature>
<keyword evidence="3" id="KW-0863">Zinc-finger</keyword>
<evidence type="ECO:0000313" key="13">
    <source>
        <dbReference type="Proteomes" id="UP000807306"/>
    </source>
</evidence>
<keyword evidence="13" id="KW-1185">Reference proteome</keyword>
<dbReference type="GO" id="GO:0003713">
    <property type="term" value="F:transcription coactivator activity"/>
    <property type="evidence" value="ECO:0007669"/>
    <property type="project" value="TreeGrafter"/>
</dbReference>
<dbReference type="AlphaFoldDB" id="A0A9P6EU66"/>
<evidence type="ECO:0000256" key="8">
    <source>
        <dbReference type="ARBA" id="ARBA00023163"/>
    </source>
</evidence>
<feature type="region of interest" description="Disordered" evidence="11">
    <location>
        <begin position="58"/>
        <end position="87"/>
    </location>
</feature>
<keyword evidence="6" id="KW-0805">Transcription regulation</keyword>
<keyword evidence="2" id="KW-0479">Metal-binding</keyword>
<keyword evidence="9" id="KW-0539">Nucleus</keyword>
<feature type="region of interest" description="Disordered" evidence="11">
    <location>
        <begin position="140"/>
        <end position="344"/>
    </location>
</feature>
<proteinExistence type="inferred from homology"/>
<feature type="compositionally biased region" description="Pro residues" evidence="11">
    <location>
        <begin position="311"/>
        <end position="320"/>
    </location>
</feature>
<feature type="compositionally biased region" description="Polar residues" evidence="11">
    <location>
        <begin position="334"/>
        <end position="344"/>
    </location>
</feature>
<evidence type="ECO:0000256" key="1">
    <source>
        <dbReference type="ARBA" id="ARBA00004123"/>
    </source>
</evidence>
<evidence type="ECO:0000256" key="3">
    <source>
        <dbReference type="ARBA" id="ARBA00022771"/>
    </source>
</evidence>
<dbReference type="Proteomes" id="UP000807306">
    <property type="component" value="Unassembled WGS sequence"/>
</dbReference>
<dbReference type="OrthoDB" id="21557at2759"/>
<feature type="compositionally biased region" description="Basic residues" evidence="11">
    <location>
        <begin position="195"/>
        <end position="213"/>
    </location>
</feature>
<dbReference type="GO" id="GO:0006325">
    <property type="term" value="P:chromatin organization"/>
    <property type="evidence" value="ECO:0007669"/>
    <property type="project" value="UniProtKB-KW"/>
</dbReference>
<evidence type="ECO:0000256" key="5">
    <source>
        <dbReference type="ARBA" id="ARBA00022853"/>
    </source>
</evidence>
<feature type="compositionally biased region" description="Polar residues" evidence="11">
    <location>
        <begin position="274"/>
        <end position="295"/>
    </location>
</feature>
<keyword evidence="8" id="KW-0804">Transcription</keyword>
<evidence type="ECO:0000256" key="11">
    <source>
        <dbReference type="SAM" id="MobiDB-lite"/>
    </source>
</evidence>
<dbReference type="InterPro" id="IPR051078">
    <property type="entry name" value="SGF11"/>
</dbReference>
<dbReference type="GO" id="GO:0000124">
    <property type="term" value="C:SAGA complex"/>
    <property type="evidence" value="ECO:0007669"/>
    <property type="project" value="TreeGrafter"/>
</dbReference>
<dbReference type="GO" id="GO:0006357">
    <property type="term" value="P:regulation of transcription by RNA polymerase II"/>
    <property type="evidence" value="ECO:0007669"/>
    <property type="project" value="TreeGrafter"/>
</dbReference>
<gene>
    <name evidence="12" type="ORF">CPB83DRAFT_841950</name>
</gene>
<evidence type="ECO:0000256" key="9">
    <source>
        <dbReference type="ARBA" id="ARBA00023242"/>
    </source>
</evidence>
<keyword evidence="4" id="KW-0862">Zinc</keyword>
<dbReference type="PANTHER" id="PTHR46367">
    <property type="entry name" value="ATAXIN-7-LIKE PROTEIN 3"/>
    <property type="match status" value="1"/>
</dbReference>